<dbReference type="GO" id="GO:0003723">
    <property type="term" value="F:RNA binding"/>
    <property type="evidence" value="ECO:0007669"/>
    <property type="project" value="TreeGrafter"/>
</dbReference>
<feature type="compositionally biased region" description="Gly residues" evidence="8">
    <location>
        <begin position="733"/>
        <end position="760"/>
    </location>
</feature>
<keyword evidence="2" id="KW-0479">Metal-binding</keyword>
<gene>
    <name evidence="10" type="ORF">SMACR_03905</name>
</gene>
<comment type="caution">
    <text evidence="10">The sequence shown here is derived from an EMBL/GenBank/DDBJ whole genome shotgun (WGS) entry which is preliminary data.</text>
</comment>
<keyword evidence="5" id="KW-0862">Zinc</keyword>
<dbReference type="PANTHER" id="PTHR46543:SF1">
    <property type="entry name" value="ZINC FINGER CCHC DOMAIN-CONTAINING PROTEIN 7"/>
    <property type="match status" value="1"/>
</dbReference>
<dbReference type="GO" id="GO:0071031">
    <property type="term" value="P:nuclear mRNA surveillance of mRNA 3'-end processing"/>
    <property type="evidence" value="ECO:0007669"/>
    <property type="project" value="TreeGrafter"/>
</dbReference>
<dbReference type="Gene3D" id="4.10.60.10">
    <property type="entry name" value="Zinc finger, CCHC-type"/>
    <property type="match status" value="1"/>
</dbReference>
<evidence type="ECO:0000256" key="8">
    <source>
        <dbReference type="SAM" id="MobiDB-lite"/>
    </source>
</evidence>
<dbReference type="GO" id="GO:0071037">
    <property type="term" value="P:nuclear polyadenylation-dependent snRNA catabolic process"/>
    <property type="evidence" value="ECO:0007669"/>
    <property type="project" value="TreeGrafter"/>
</dbReference>
<dbReference type="InterPro" id="IPR051644">
    <property type="entry name" value="TRAMP_AT-DNA-binding"/>
</dbReference>
<feature type="compositionally biased region" description="Gly residues" evidence="8">
    <location>
        <begin position="685"/>
        <end position="699"/>
    </location>
</feature>
<evidence type="ECO:0000256" key="1">
    <source>
        <dbReference type="ARBA" id="ARBA00004123"/>
    </source>
</evidence>
<dbReference type="GO" id="GO:0071039">
    <property type="term" value="P:nuclear polyadenylation-dependent CUT catabolic process"/>
    <property type="evidence" value="ECO:0007669"/>
    <property type="project" value="TreeGrafter"/>
</dbReference>
<keyword evidence="3" id="KW-0677">Repeat</keyword>
<dbReference type="GO" id="GO:0008270">
    <property type="term" value="F:zinc ion binding"/>
    <property type="evidence" value="ECO:0007669"/>
    <property type="project" value="UniProtKB-KW"/>
</dbReference>
<evidence type="ECO:0000313" key="10">
    <source>
        <dbReference type="EMBL" id="KAA8634952.1"/>
    </source>
</evidence>
<evidence type="ECO:0000256" key="5">
    <source>
        <dbReference type="ARBA" id="ARBA00022833"/>
    </source>
</evidence>
<keyword evidence="6" id="KW-0539">Nucleus</keyword>
<organism evidence="10 11">
    <name type="scientific">Sordaria macrospora</name>
    <dbReference type="NCBI Taxonomy" id="5147"/>
    <lineage>
        <taxon>Eukaryota</taxon>
        <taxon>Fungi</taxon>
        <taxon>Dikarya</taxon>
        <taxon>Ascomycota</taxon>
        <taxon>Pezizomycotina</taxon>
        <taxon>Sordariomycetes</taxon>
        <taxon>Sordariomycetidae</taxon>
        <taxon>Sordariales</taxon>
        <taxon>Sordariaceae</taxon>
        <taxon>Sordaria</taxon>
    </lineage>
</organism>
<accession>A0A8S9A444</accession>
<dbReference type="Proteomes" id="UP000433876">
    <property type="component" value="Unassembled WGS sequence"/>
</dbReference>
<evidence type="ECO:0000259" key="9">
    <source>
        <dbReference type="PROSITE" id="PS50158"/>
    </source>
</evidence>
<feature type="region of interest" description="Disordered" evidence="8">
    <location>
        <begin position="1"/>
        <end position="142"/>
    </location>
</feature>
<evidence type="ECO:0000256" key="6">
    <source>
        <dbReference type="ARBA" id="ARBA00023242"/>
    </source>
</evidence>
<reference evidence="10 11" key="1">
    <citation type="submission" date="2017-07" db="EMBL/GenBank/DDBJ databases">
        <title>Genome sequence of the Sordaria macrospora wild type strain R19027.</title>
        <authorList>
            <person name="Nowrousian M."/>
            <person name="Teichert I."/>
            <person name="Kueck U."/>
        </authorList>
    </citation>
    <scope>NUCLEOTIDE SEQUENCE [LARGE SCALE GENOMIC DNA]</scope>
    <source>
        <strain evidence="10 11">R19027</strain>
        <tissue evidence="10">Mycelium</tissue>
    </source>
</reference>
<proteinExistence type="predicted"/>
<comment type="subcellular location">
    <subcellularLocation>
        <location evidence="1">Nucleus</location>
    </subcellularLocation>
</comment>
<dbReference type="EMBL" id="NMPR01000016">
    <property type="protein sequence ID" value="KAA8634952.1"/>
    <property type="molecule type" value="Genomic_DNA"/>
</dbReference>
<evidence type="ECO:0000256" key="4">
    <source>
        <dbReference type="ARBA" id="ARBA00022771"/>
    </source>
</evidence>
<dbReference type="InterPro" id="IPR036875">
    <property type="entry name" value="Znf_CCHC_sf"/>
</dbReference>
<feature type="domain" description="CCHC-type" evidence="9">
    <location>
        <begin position="558"/>
        <end position="571"/>
    </location>
</feature>
<dbReference type="SUPFAM" id="SSF57756">
    <property type="entry name" value="Retrovirus zinc finger-like domains"/>
    <property type="match status" value="1"/>
</dbReference>
<feature type="compositionally biased region" description="Low complexity" evidence="8">
    <location>
        <begin position="48"/>
        <end position="57"/>
    </location>
</feature>
<feature type="compositionally biased region" description="Basic and acidic residues" evidence="8">
    <location>
        <begin position="102"/>
        <end position="115"/>
    </location>
</feature>
<keyword evidence="4 7" id="KW-0863">Zinc-finger</keyword>
<dbReference type="AlphaFoldDB" id="A0A8S9A444"/>
<evidence type="ECO:0000313" key="11">
    <source>
        <dbReference type="Proteomes" id="UP000433876"/>
    </source>
</evidence>
<dbReference type="OMA" id="IRHNIRW"/>
<dbReference type="VEuPathDB" id="FungiDB:SMAC_03905"/>
<feature type="region of interest" description="Disordered" evidence="8">
    <location>
        <begin position="654"/>
        <end position="775"/>
    </location>
</feature>
<name>A0A8S9A444_SORMA</name>
<evidence type="ECO:0000256" key="3">
    <source>
        <dbReference type="ARBA" id="ARBA00022737"/>
    </source>
</evidence>
<sequence length="775" mass="85671">MSAPGSPPSRKRPADDESDASGAKKARVENAEAASNTPADDFEEGEIGESPSGSEAASPKDNEAGAETTPAQGGWNRGVSSGLRTSFISLSTSQSLRKKSQKKEPSPETAPERHTAAPSTKTKNQTRPKSSSPTDQNIVDGWLALPPHEPFANFKARPRYPESWQERFMKFCGALIRHNIRWPQTTMDEAQAKKMNNPDLLYKAWGRWLQDHADQKFCSYDQVAGGIKQAKLTRQSSERLGMVISEALNGEGQEPEEPKTEAQELKKKGKFAQASWTQFTLQGTRFENLTIPPLDSKSDLDNLKKNNRLWRTKFLQWSQEFINLNPDLLTSDTPELLGVIWTTWCNWFRQIVGKNKIPVGKDVARNFFLDHNEDVEAVYHAITAASPKPAQDETVEPPKYEEREEAADEQSERTQAVAARNEEQQQLSQPATPRNEDLDLHIRHKYFCGLEHNQLFCVECASYSHGSSQCPLLTCRWCRAVAEHPYYACPTRRRCTECRQLGHDAESCTERLALPRDQMDCAICGSTDHLEETCVELWRTYKPDPLTSSKVKALPVYCYCCGNAGHYGADCGMNMARPSTITAWETWSKSNVEQLYIDPESAKIPIALQPMPKGSVLAPYKEEDPYADWDADSNGRPDFGHSIAPQRHVFFEDDEDEEDEGFIRPPVTQNQGPGSAQHGKINFGGNRGGRGKNGGGTGGQRHNPPLPPGPPPQRLREFQSYNHGRGGDTFTNGPGGGGRGGGRGGAGGGGRGGRGGFGGGRRGRGGKNQWSRGHH</sequence>
<feature type="compositionally biased region" description="Polar residues" evidence="8">
    <location>
        <begin position="78"/>
        <end position="95"/>
    </location>
</feature>
<evidence type="ECO:0000256" key="2">
    <source>
        <dbReference type="ARBA" id="ARBA00022723"/>
    </source>
</evidence>
<dbReference type="GO" id="GO:0071036">
    <property type="term" value="P:nuclear polyadenylation-dependent snoRNA catabolic process"/>
    <property type="evidence" value="ECO:0007669"/>
    <property type="project" value="TreeGrafter"/>
</dbReference>
<dbReference type="GO" id="GO:0071038">
    <property type="term" value="P:TRAMP-dependent tRNA surveillance pathway"/>
    <property type="evidence" value="ECO:0007669"/>
    <property type="project" value="TreeGrafter"/>
</dbReference>
<dbReference type="SMART" id="SM00343">
    <property type="entry name" value="ZnF_C2HC"/>
    <property type="match status" value="4"/>
</dbReference>
<dbReference type="PROSITE" id="PS50158">
    <property type="entry name" value="ZF_CCHC"/>
    <property type="match status" value="1"/>
</dbReference>
<feature type="compositionally biased region" description="Pro residues" evidence="8">
    <location>
        <begin position="704"/>
        <end position="713"/>
    </location>
</feature>
<evidence type="ECO:0000256" key="7">
    <source>
        <dbReference type="PROSITE-ProRule" id="PRU00047"/>
    </source>
</evidence>
<dbReference type="PANTHER" id="PTHR46543">
    <property type="entry name" value="ZINC FINGER CCHC DOMAIN-CONTAINING PROTEIN 7"/>
    <property type="match status" value="1"/>
</dbReference>
<dbReference type="InterPro" id="IPR001878">
    <property type="entry name" value="Znf_CCHC"/>
</dbReference>
<protein>
    <recommendedName>
        <fullName evidence="9">CCHC-type domain-containing protein</fullName>
    </recommendedName>
</protein>
<feature type="compositionally biased region" description="Polar residues" evidence="8">
    <location>
        <begin position="117"/>
        <end position="137"/>
    </location>
</feature>
<feature type="region of interest" description="Disordered" evidence="8">
    <location>
        <begin position="386"/>
        <end position="435"/>
    </location>
</feature>
<dbReference type="GO" id="GO:0031499">
    <property type="term" value="C:TRAMP complex"/>
    <property type="evidence" value="ECO:0007669"/>
    <property type="project" value="TreeGrafter"/>
</dbReference>
<dbReference type="GO" id="GO:0071035">
    <property type="term" value="P:nuclear polyadenylation-dependent rRNA catabolic process"/>
    <property type="evidence" value="ECO:0007669"/>
    <property type="project" value="TreeGrafter"/>
</dbReference>